<evidence type="ECO:0000313" key="4">
    <source>
        <dbReference type="Proteomes" id="UP000654482"/>
    </source>
</evidence>
<name>A0A8J7DZ09_9CYAN</name>
<dbReference type="Pfam" id="PF07676">
    <property type="entry name" value="PD40"/>
    <property type="match status" value="3"/>
</dbReference>
<evidence type="ECO:0000256" key="2">
    <source>
        <dbReference type="SAM" id="SignalP"/>
    </source>
</evidence>
<evidence type="ECO:0000313" key="3">
    <source>
        <dbReference type="EMBL" id="MBE9118192.1"/>
    </source>
</evidence>
<feature type="chain" id="PRO_5035312259" evidence="2">
    <location>
        <begin position="24"/>
        <end position="173"/>
    </location>
</feature>
<dbReference type="SUPFAM" id="SSF82171">
    <property type="entry name" value="DPP6 N-terminal domain-like"/>
    <property type="match status" value="1"/>
</dbReference>
<dbReference type="Gene3D" id="2.120.10.30">
    <property type="entry name" value="TolB, C-terminal domain"/>
    <property type="match status" value="1"/>
</dbReference>
<dbReference type="EMBL" id="JADEWZ010000040">
    <property type="protein sequence ID" value="MBE9118192.1"/>
    <property type="molecule type" value="Genomic_DNA"/>
</dbReference>
<keyword evidence="4" id="KW-1185">Reference proteome</keyword>
<gene>
    <name evidence="3" type="ORF">IQ249_20060</name>
</gene>
<feature type="signal peptide" evidence="2">
    <location>
        <begin position="1"/>
        <end position="23"/>
    </location>
</feature>
<proteinExistence type="inferred from homology"/>
<sequence length="173" mass="19257">MFNPVQQTFSYLSLLLLSTLTLASGCGTLAQDPQIPTGGLNSNAPDEDPAYSSDGRYLSFASNRNGHRDIFLYDFQQRRLVPLPNLNRRDSSQDQPSLSADGRYIAYVSTERGKTDILVYDREIQRARLLTANIRGSVRNPTITGDGQSIAFQTTQMGQWNIAIVKRNINDSP</sequence>
<dbReference type="PANTHER" id="PTHR36842:SF2">
    <property type="entry name" value="SLR0505 PROTEIN"/>
    <property type="match status" value="1"/>
</dbReference>
<accession>A0A8J7DZ09</accession>
<dbReference type="PANTHER" id="PTHR36842">
    <property type="entry name" value="PROTEIN TOLB HOMOLOG"/>
    <property type="match status" value="1"/>
</dbReference>
<protein>
    <submittedName>
        <fullName evidence="3">PD40 domain-containing protein</fullName>
    </submittedName>
</protein>
<dbReference type="Proteomes" id="UP000654482">
    <property type="component" value="Unassembled WGS sequence"/>
</dbReference>
<reference evidence="3" key="1">
    <citation type="submission" date="2020-10" db="EMBL/GenBank/DDBJ databases">
        <authorList>
            <person name="Castelo-Branco R."/>
            <person name="Eusebio N."/>
            <person name="Adriana R."/>
            <person name="Vieira A."/>
            <person name="Brugerolle De Fraissinette N."/>
            <person name="Rezende De Castro R."/>
            <person name="Schneider M.P."/>
            <person name="Vasconcelos V."/>
            <person name="Leao P.N."/>
        </authorList>
    </citation>
    <scope>NUCLEOTIDE SEQUENCE</scope>
    <source>
        <strain evidence="3">LEGE 07157</strain>
    </source>
</reference>
<dbReference type="InterPro" id="IPR011659">
    <property type="entry name" value="WD40"/>
</dbReference>
<dbReference type="InterPro" id="IPR011042">
    <property type="entry name" value="6-blade_b-propeller_TolB-like"/>
</dbReference>
<evidence type="ECO:0000256" key="1">
    <source>
        <dbReference type="ARBA" id="ARBA00009820"/>
    </source>
</evidence>
<organism evidence="3 4">
    <name type="scientific">Lusitaniella coriacea LEGE 07157</name>
    <dbReference type="NCBI Taxonomy" id="945747"/>
    <lineage>
        <taxon>Bacteria</taxon>
        <taxon>Bacillati</taxon>
        <taxon>Cyanobacteriota</taxon>
        <taxon>Cyanophyceae</taxon>
        <taxon>Spirulinales</taxon>
        <taxon>Lusitaniellaceae</taxon>
        <taxon>Lusitaniella</taxon>
    </lineage>
</organism>
<comment type="similarity">
    <text evidence="1">Belongs to the TolB family.</text>
</comment>
<keyword evidence="2" id="KW-0732">Signal</keyword>
<dbReference type="AlphaFoldDB" id="A0A8J7DZ09"/>
<comment type="caution">
    <text evidence="3">The sequence shown here is derived from an EMBL/GenBank/DDBJ whole genome shotgun (WGS) entry which is preliminary data.</text>
</comment>